<dbReference type="Proteomes" id="UP000614047">
    <property type="component" value="Unassembled WGS sequence"/>
</dbReference>
<evidence type="ECO:0000256" key="4">
    <source>
        <dbReference type="ARBA" id="ARBA00022692"/>
    </source>
</evidence>
<dbReference type="EMBL" id="JADOUA010000001">
    <property type="protein sequence ID" value="MBG6088791.1"/>
    <property type="molecule type" value="Genomic_DNA"/>
</dbReference>
<keyword evidence="6 7" id="KW-0472">Membrane</keyword>
<evidence type="ECO:0000256" key="2">
    <source>
        <dbReference type="ARBA" id="ARBA00022448"/>
    </source>
</evidence>
<accession>A0A931GMS8</accession>
<dbReference type="PANTHER" id="PTHR43744">
    <property type="entry name" value="ABC TRANSPORTER PERMEASE PROTEIN MG189-RELATED-RELATED"/>
    <property type="match status" value="1"/>
</dbReference>
<feature type="transmembrane region" description="Helical" evidence="7">
    <location>
        <begin position="20"/>
        <end position="40"/>
    </location>
</feature>
<reference evidence="9" key="1">
    <citation type="submission" date="2020-11" db="EMBL/GenBank/DDBJ databases">
        <title>Sequencing the genomes of 1000 actinobacteria strains.</title>
        <authorList>
            <person name="Klenk H.-P."/>
        </authorList>
    </citation>
    <scope>NUCLEOTIDE SEQUENCE</scope>
    <source>
        <strain evidence="9">DSM 43175</strain>
    </source>
</reference>
<dbReference type="CDD" id="cd06261">
    <property type="entry name" value="TM_PBP2"/>
    <property type="match status" value="1"/>
</dbReference>
<feature type="transmembrane region" description="Helical" evidence="7">
    <location>
        <begin position="110"/>
        <end position="132"/>
    </location>
</feature>
<dbReference type="GO" id="GO:0055085">
    <property type="term" value="P:transmembrane transport"/>
    <property type="evidence" value="ECO:0007669"/>
    <property type="project" value="InterPro"/>
</dbReference>
<keyword evidence="3" id="KW-1003">Cell membrane</keyword>
<dbReference type="SUPFAM" id="SSF161098">
    <property type="entry name" value="MetI-like"/>
    <property type="match status" value="1"/>
</dbReference>
<organism evidence="9 10">
    <name type="scientific">Actinomadura viridis</name>
    <dbReference type="NCBI Taxonomy" id="58110"/>
    <lineage>
        <taxon>Bacteria</taxon>
        <taxon>Bacillati</taxon>
        <taxon>Actinomycetota</taxon>
        <taxon>Actinomycetes</taxon>
        <taxon>Streptosporangiales</taxon>
        <taxon>Thermomonosporaceae</taxon>
        <taxon>Actinomadura</taxon>
    </lineage>
</organism>
<evidence type="ECO:0000256" key="5">
    <source>
        <dbReference type="ARBA" id="ARBA00022989"/>
    </source>
</evidence>
<proteinExistence type="inferred from homology"/>
<evidence type="ECO:0000256" key="6">
    <source>
        <dbReference type="ARBA" id="ARBA00023136"/>
    </source>
</evidence>
<dbReference type="RefSeq" id="WP_197011471.1">
    <property type="nucleotide sequence ID" value="NZ_BAABES010000005.1"/>
</dbReference>
<comment type="similarity">
    <text evidence="7">Belongs to the binding-protein-dependent transport system permease family.</text>
</comment>
<feature type="transmembrane region" description="Helical" evidence="7">
    <location>
        <begin position="144"/>
        <end position="162"/>
    </location>
</feature>
<name>A0A931GMS8_9ACTN</name>
<dbReference type="PANTHER" id="PTHR43744:SF12">
    <property type="entry name" value="ABC TRANSPORTER PERMEASE PROTEIN MG189-RELATED"/>
    <property type="match status" value="1"/>
</dbReference>
<evidence type="ECO:0000313" key="10">
    <source>
        <dbReference type="Proteomes" id="UP000614047"/>
    </source>
</evidence>
<dbReference type="AlphaFoldDB" id="A0A931GMS8"/>
<dbReference type="Gene3D" id="1.10.3720.10">
    <property type="entry name" value="MetI-like"/>
    <property type="match status" value="1"/>
</dbReference>
<evidence type="ECO:0000256" key="7">
    <source>
        <dbReference type="RuleBase" id="RU363032"/>
    </source>
</evidence>
<feature type="transmembrane region" description="Helical" evidence="7">
    <location>
        <begin position="243"/>
        <end position="262"/>
    </location>
</feature>
<feature type="domain" description="ABC transmembrane type-1" evidence="8">
    <location>
        <begin position="73"/>
        <end position="262"/>
    </location>
</feature>
<keyword evidence="5 7" id="KW-1133">Transmembrane helix</keyword>
<keyword evidence="10" id="KW-1185">Reference proteome</keyword>
<protein>
    <submittedName>
        <fullName evidence="9">ABC-type glycerol-3-phosphate transport system permease component</fullName>
    </submittedName>
</protein>
<gene>
    <name evidence="9" type="ORF">IW256_002904</name>
</gene>
<comment type="caution">
    <text evidence="9">The sequence shown here is derived from an EMBL/GenBank/DDBJ whole genome shotgun (WGS) entry which is preliminary data.</text>
</comment>
<feature type="transmembrane region" description="Helical" evidence="7">
    <location>
        <begin position="77"/>
        <end position="98"/>
    </location>
</feature>
<feature type="transmembrane region" description="Helical" evidence="7">
    <location>
        <begin position="183"/>
        <end position="206"/>
    </location>
</feature>
<dbReference type="InterPro" id="IPR000515">
    <property type="entry name" value="MetI-like"/>
</dbReference>
<dbReference type="InterPro" id="IPR035906">
    <property type="entry name" value="MetI-like_sf"/>
</dbReference>
<dbReference type="Pfam" id="PF00528">
    <property type="entry name" value="BPD_transp_1"/>
    <property type="match status" value="1"/>
</dbReference>
<keyword evidence="2 7" id="KW-0813">Transport</keyword>
<dbReference type="GO" id="GO:0005886">
    <property type="term" value="C:plasma membrane"/>
    <property type="evidence" value="ECO:0007669"/>
    <property type="project" value="UniProtKB-SubCell"/>
</dbReference>
<comment type="subcellular location">
    <subcellularLocation>
        <location evidence="1 7">Cell membrane</location>
        <topology evidence="1 7">Multi-pass membrane protein</topology>
    </subcellularLocation>
</comment>
<keyword evidence="4 7" id="KW-0812">Transmembrane</keyword>
<evidence type="ECO:0000256" key="1">
    <source>
        <dbReference type="ARBA" id="ARBA00004651"/>
    </source>
</evidence>
<evidence type="ECO:0000313" key="9">
    <source>
        <dbReference type="EMBL" id="MBG6088791.1"/>
    </source>
</evidence>
<evidence type="ECO:0000256" key="3">
    <source>
        <dbReference type="ARBA" id="ARBA00022475"/>
    </source>
</evidence>
<dbReference type="PROSITE" id="PS50928">
    <property type="entry name" value="ABC_TM1"/>
    <property type="match status" value="1"/>
</dbReference>
<evidence type="ECO:0000259" key="8">
    <source>
        <dbReference type="PROSITE" id="PS50928"/>
    </source>
</evidence>
<sequence length="277" mass="30131">MSDRPTVRLPRRATLATHVAAIVAVVLCAGPILLVALASFRSDLFSDLSLRPENWTLANYTALLGDPEVLRWITNSLLVGAVVTVLTVVVDVLAAFAFAKMRFPGRAAAFGLLLATLMLPFSVTLLPTYLIASRLGMVDTYYGLIVPAIAGPLGVYLLRQFILKIPESLMDAARIDGASQMRIFRSVVLPLCLQPMAVLSIFVFVANWNSFLWPLLMAQSDELKTITVGMATNNTQFSQNINGTMAMAMLSLLPMAALFLAFQRYFIRGVLAGAFKG</sequence>